<feature type="non-terminal residue" evidence="1">
    <location>
        <position position="144"/>
    </location>
</feature>
<proteinExistence type="predicted"/>
<evidence type="ECO:0000313" key="2">
    <source>
        <dbReference type="Proteomes" id="UP000789366"/>
    </source>
</evidence>
<dbReference type="Proteomes" id="UP000789366">
    <property type="component" value="Unassembled WGS sequence"/>
</dbReference>
<organism evidence="1 2">
    <name type="scientific">Cetraspora pellucida</name>
    <dbReference type="NCBI Taxonomy" id="1433469"/>
    <lineage>
        <taxon>Eukaryota</taxon>
        <taxon>Fungi</taxon>
        <taxon>Fungi incertae sedis</taxon>
        <taxon>Mucoromycota</taxon>
        <taxon>Glomeromycotina</taxon>
        <taxon>Glomeromycetes</taxon>
        <taxon>Diversisporales</taxon>
        <taxon>Gigasporaceae</taxon>
        <taxon>Cetraspora</taxon>
    </lineage>
</organism>
<reference evidence="1" key="1">
    <citation type="submission" date="2021-06" db="EMBL/GenBank/DDBJ databases">
        <authorList>
            <person name="Kallberg Y."/>
            <person name="Tangrot J."/>
            <person name="Rosling A."/>
        </authorList>
    </citation>
    <scope>NUCLEOTIDE SEQUENCE</scope>
    <source>
        <strain evidence="1">28 12/20/2015</strain>
    </source>
</reference>
<dbReference type="EMBL" id="CAJVPW010059015">
    <property type="protein sequence ID" value="CAG8778913.1"/>
    <property type="molecule type" value="Genomic_DNA"/>
</dbReference>
<keyword evidence="2" id="KW-1185">Reference proteome</keyword>
<sequence>RHLEDEHNIIAPKQPKKRLINEDHDTPYSVEEQQEHDDVVTKWILCDLQPFTVVECKEWWDMIKKFDSRYQFHNRHTEKDHVITLFENKREQLKLVLSQIPGKVSFTSDMWTASNGAVFLSLTIHYVNSFWKLNSFLLDIIPME</sequence>
<accession>A0ACA9R670</accession>
<comment type="caution">
    <text evidence="1">The sequence shown here is derived from an EMBL/GenBank/DDBJ whole genome shotgun (WGS) entry which is preliminary data.</text>
</comment>
<gene>
    <name evidence="1" type="ORF">SPELUC_LOCUS16262</name>
</gene>
<feature type="non-terminal residue" evidence="1">
    <location>
        <position position="1"/>
    </location>
</feature>
<protein>
    <submittedName>
        <fullName evidence="1">16207_t:CDS:1</fullName>
    </submittedName>
</protein>
<name>A0ACA9R670_9GLOM</name>
<evidence type="ECO:0000313" key="1">
    <source>
        <dbReference type="EMBL" id="CAG8778913.1"/>
    </source>
</evidence>